<gene>
    <name evidence="1" type="ORF">MU846_09595</name>
</gene>
<evidence type="ECO:0000313" key="2">
    <source>
        <dbReference type="Proteomes" id="UP001165524"/>
    </source>
</evidence>
<sequence length="70" mass="8267">MSQSHDQNFKNLILDYPRQALELFAPEEAAKLDDAVVFTPIREEQLKDRLSDRFLELDIPLLLEWPDGRR</sequence>
<proteinExistence type="predicted"/>
<accession>A0ABT0E834</accession>
<evidence type="ECO:0000313" key="1">
    <source>
        <dbReference type="EMBL" id="MCK0537964.1"/>
    </source>
</evidence>
<name>A0ABT0E834_9GAMM</name>
<dbReference type="EMBL" id="JALKII010000005">
    <property type="protein sequence ID" value="MCK0537964.1"/>
    <property type="molecule type" value="Genomic_DNA"/>
</dbReference>
<keyword evidence="2" id="KW-1185">Reference proteome</keyword>
<comment type="caution">
    <text evidence="1">The sequence shown here is derived from an EMBL/GenBank/DDBJ whole genome shotgun (WGS) entry which is preliminary data.</text>
</comment>
<dbReference type="Proteomes" id="UP001165524">
    <property type="component" value="Unassembled WGS sequence"/>
</dbReference>
<organism evidence="1 2">
    <name type="scientific">Alcanivorax quisquiliarum</name>
    <dbReference type="NCBI Taxonomy" id="2933565"/>
    <lineage>
        <taxon>Bacteria</taxon>
        <taxon>Pseudomonadati</taxon>
        <taxon>Pseudomonadota</taxon>
        <taxon>Gammaproteobacteria</taxon>
        <taxon>Oceanospirillales</taxon>
        <taxon>Alcanivoracaceae</taxon>
        <taxon>Alcanivorax</taxon>
    </lineage>
</organism>
<feature type="non-terminal residue" evidence="1">
    <location>
        <position position="70"/>
    </location>
</feature>
<reference evidence="1" key="1">
    <citation type="submission" date="2022-04" db="EMBL/GenBank/DDBJ databases">
        <title>Alcanivorax sp. CY1518 draft genome sequence.</title>
        <authorList>
            <person name="Zhao G."/>
            <person name="An M."/>
        </authorList>
    </citation>
    <scope>NUCLEOTIDE SEQUENCE</scope>
    <source>
        <strain evidence="1">CY1518</strain>
    </source>
</reference>
<protein>
    <submittedName>
        <fullName evidence="1">Uncharacterized protein</fullName>
    </submittedName>
</protein>